<dbReference type="RefSeq" id="WP_280756982.1">
    <property type="nucleotide sequence ID" value="NZ_JARXXW010000014.1"/>
</dbReference>
<feature type="binding site" evidence="9">
    <location>
        <position position="209"/>
    </location>
    <ligand>
        <name>substrate</name>
    </ligand>
</feature>
<dbReference type="SUPFAM" id="SSF51735">
    <property type="entry name" value="NAD(P)-binding Rossmann-fold domains"/>
    <property type="match status" value="1"/>
</dbReference>
<dbReference type="Gene3D" id="3.40.50.720">
    <property type="entry name" value="NAD(P)-binding Rossmann-like Domain"/>
    <property type="match status" value="1"/>
</dbReference>
<dbReference type="GO" id="GO:0070401">
    <property type="term" value="F:NADP+ binding"/>
    <property type="evidence" value="ECO:0007669"/>
    <property type="project" value="UniProtKB-UniRule"/>
</dbReference>
<feature type="binding site" evidence="9">
    <location>
        <position position="194"/>
    </location>
    <ligand>
        <name>substrate</name>
    </ligand>
</feature>
<keyword evidence="5 9" id="KW-0560">Oxidoreductase</keyword>
<evidence type="ECO:0000256" key="2">
    <source>
        <dbReference type="ARBA" id="ARBA00005959"/>
    </source>
</evidence>
<dbReference type="InterPro" id="IPR001509">
    <property type="entry name" value="Epimerase_deHydtase"/>
</dbReference>
<comment type="function">
    <text evidence="9">Catalyzes the two-step NADP-dependent conversion of GDP-4-dehydro-6-deoxy-D-mannose to GDP-fucose, involving an epimerase and a reductase reaction.</text>
</comment>
<dbReference type="InterPro" id="IPR028614">
    <property type="entry name" value="GDP_fucose/colitose_synth"/>
</dbReference>
<dbReference type="AlphaFoldDB" id="A0AA43S6P6"/>
<comment type="pathway">
    <text evidence="1 9">Nucleotide-sugar biosynthesis; GDP-L-fucose biosynthesis via de novo pathway; GDP-L-fucose from GDP-alpha-D-mannose: step 2/2.</text>
</comment>
<accession>A0AA43S6P6</accession>
<feature type="binding site" evidence="9">
    <location>
        <position position="186"/>
    </location>
    <ligand>
        <name>NADP(+)</name>
        <dbReference type="ChEBI" id="CHEBI:58349"/>
    </ligand>
</feature>
<keyword evidence="7 9" id="KW-0511">Multifunctional enzyme</keyword>
<dbReference type="PANTHER" id="PTHR43238:SF1">
    <property type="entry name" value="GDP-L-FUCOSE SYNTHASE"/>
    <property type="match status" value="1"/>
</dbReference>
<evidence type="ECO:0000256" key="5">
    <source>
        <dbReference type="ARBA" id="ARBA00023002"/>
    </source>
</evidence>
<evidence type="ECO:0000313" key="11">
    <source>
        <dbReference type="EMBL" id="MDH6504732.1"/>
    </source>
</evidence>
<sequence>MATDLNQKIYVAGHRGMVGSAIVRNLGAKGYTNLVTKTHAELDLTNQAAVQDFFANEKPDQVYLAAAKVGGIHANNTFPAEFIYQNLMMEANVIHQAFVGGVKKLLFLGSSCIYPKLAPQPMAEDALLTGSLEPTNEPYAVAKIAGIKLCESYNRQYGQSHGIDYRSVMPTNLYGAGDNYHPENSHVIPALIRRFHEAKVSNAPEVVIWGTGTPRREFLYVDDMATASIFVMDIEKSIYDQHTQPMQSHINVGSGSDITIAQLAGEVAAAVGYSGKIGFDPSKPDGAPRKWMDSGRLNKLGWHSQVALNSGLRLAYSDMLKQLDLG</sequence>
<feature type="site" description="Important for catalytic activity" evidence="9">
    <location>
        <position position="110"/>
    </location>
</feature>
<feature type="binding site" evidence="9">
    <location>
        <begin position="108"/>
        <end position="111"/>
    </location>
    <ligand>
        <name>NADP(+)</name>
        <dbReference type="ChEBI" id="CHEBI:58349"/>
    </ligand>
</feature>
<feature type="binding site" evidence="9">
    <location>
        <begin position="170"/>
        <end position="173"/>
    </location>
    <ligand>
        <name>NADP(+)</name>
        <dbReference type="ChEBI" id="CHEBI:58349"/>
    </ligand>
</feature>
<dbReference type="HAMAP" id="MF_00956">
    <property type="entry name" value="GDP_fucose_synth"/>
    <property type="match status" value="1"/>
</dbReference>
<feature type="binding site" evidence="9">
    <location>
        <begin position="13"/>
        <end position="19"/>
    </location>
    <ligand>
        <name>NADP(+)</name>
        <dbReference type="ChEBI" id="CHEBI:58349"/>
    </ligand>
</feature>
<feature type="binding site" evidence="9">
    <location>
        <position position="143"/>
    </location>
    <ligand>
        <name>NADP(+)</name>
        <dbReference type="ChEBI" id="CHEBI:58349"/>
    </ligand>
</feature>
<dbReference type="Gene3D" id="3.90.25.10">
    <property type="entry name" value="UDP-galactose 4-epimerase, domain 1"/>
    <property type="match status" value="1"/>
</dbReference>
<feature type="domain" description="NAD-dependent epimerase/dehydratase" evidence="10">
    <location>
        <begin position="9"/>
        <end position="236"/>
    </location>
</feature>
<dbReference type="GO" id="GO:0016853">
    <property type="term" value="F:isomerase activity"/>
    <property type="evidence" value="ECO:0007669"/>
    <property type="project" value="UniProtKB-KW"/>
</dbReference>
<evidence type="ECO:0000313" key="12">
    <source>
        <dbReference type="Proteomes" id="UP001161160"/>
    </source>
</evidence>
<dbReference type="Proteomes" id="UP001161160">
    <property type="component" value="Unassembled WGS sequence"/>
</dbReference>
<dbReference type="Pfam" id="PF01370">
    <property type="entry name" value="Epimerase"/>
    <property type="match status" value="1"/>
</dbReference>
<protein>
    <recommendedName>
        <fullName evidence="3 9">GDP-L-fucose synthase</fullName>
        <ecNumber evidence="3 9">1.1.1.271</ecNumber>
    </recommendedName>
    <alternativeName>
        <fullName evidence="9">GDP-4-keto-6-deoxy-D-mannose-3,5-epimerase-4-reductase</fullName>
    </alternativeName>
</protein>
<dbReference type="PANTHER" id="PTHR43238">
    <property type="entry name" value="GDP-L-FUCOSE SYNTHASE"/>
    <property type="match status" value="1"/>
</dbReference>
<organism evidence="11 12">
    <name type="scientific">Polynucleobacter sphagniphilus</name>
    <dbReference type="NCBI Taxonomy" id="1743169"/>
    <lineage>
        <taxon>Bacteria</taxon>
        <taxon>Pseudomonadati</taxon>
        <taxon>Pseudomonadota</taxon>
        <taxon>Betaproteobacteria</taxon>
        <taxon>Burkholderiales</taxon>
        <taxon>Burkholderiaceae</taxon>
        <taxon>Polynucleobacter</taxon>
    </lineage>
</organism>
<dbReference type="EC" id="1.1.1.271" evidence="3 9"/>
<evidence type="ECO:0000256" key="8">
    <source>
        <dbReference type="ARBA" id="ARBA00051935"/>
    </source>
</evidence>
<evidence type="ECO:0000256" key="1">
    <source>
        <dbReference type="ARBA" id="ARBA00004883"/>
    </source>
</evidence>
<evidence type="ECO:0000256" key="9">
    <source>
        <dbReference type="HAMAP-Rule" id="MF_00956"/>
    </source>
</evidence>
<reference evidence="11" key="1">
    <citation type="submission" date="2023-04" db="EMBL/GenBank/DDBJ databases">
        <title>Genome Encyclopedia of Bacteria and Archaea VI: Functional Genomics of Type Strains.</title>
        <authorList>
            <person name="Whitman W."/>
        </authorList>
    </citation>
    <scope>NUCLEOTIDE SEQUENCE</scope>
    <source>
        <strain evidence="11">Enz.4-51</strain>
    </source>
</reference>
<comment type="caution">
    <text evidence="11">The sequence shown here is derived from an EMBL/GenBank/DDBJ whole genome shotgun (WGS) entry which is preliminary data.</text>
</comment>
<feature type="site" description="Important for catalytic activity" evidence="9">
    <location>
        <position position="112"/>
    </location>
</feature>
<keyword evidence="4 9" id="KW-0521">NADP</keyword>
<evidence type="ECO:0000256" key="4">
    <source>
        <dbReference type="ARBA" id="ARBA00022857"/>
    </source>
</evidence>
<dbReference type="InterPro" id="IPR036291">
    <property type="entry name" value="NAD(P)-bd_dom_sf"/>
</dbReference>
<gene>
    <name evidence="9" type="primary">fcl</name>
    <name evidence="11" type="ORF">M2127_002061</name>
</gene>
<name>A0AA43S6P6_9BURK</name>
<feature type="active site" description="Proton donor/acceptor" evidence="9">
    <location>
        <position position="139"/>
    </location>
</feature>
<dbReference type="GO" id="GO:0042351">
    <property type="term" value="P:'de novo' GDP-L-fucose biosynthetic process"/>
    <property type="evidence" value="ECO:0007669"/>
    <property type="project" value="UniProtKB-UniRule"/>
</dbReference>
<evidence type="ECO:0000256" key="7">
    <source>
        <dbReference type="ARBA" id="ARBA00023268"/>
    </source>
</evidence>
<comment type="catalytic activity">
    <reaction evidence="8 9">
        <text>GDP-beta-L-fucose + NADP(+) = GDP-4-dehydro-alpha-D-rhamnose + NADPH + H(+)</text>
        <dbReference type="Rhea" id="RHEA:18885"/>
        <dbReference type="ChEBI" id="CHEBI:15378"/>
        <dbReference type="ChEBI" id="CHEBI:57273"/>
        <dbReference type="ChEBI" id="CHEBI:57783"/>
        <dbReference type="ChEBI" id="CHEBI:57964"/>
        <dbReference type="ChEBI" id="CHEBI:58349"/>
        <dbReference type="EC" id="1.1.1.271"/>
    </reaction>
</comment>
<comment type="similarity">
    <text evidence="2 9">Belongs to the NAD(P)-dependent epimerase/dehydratase family. Fucose synthase subfamily.</text>
</comment>
<dbReference type="EMBL" id="JARXYA010000012">
    <property type="protein sequence ID" value="MDH6504732.1"/>
    <property type="molecule type" value="Genomic_DNA"/>
</dbReference>
<proteinExistence type="inferred from homology"/>
<evidence type="ECO:0000256" key="3">
    <source>
        <dbReference type="ARBA" id="ARBA00012371"/>
    </source>
</evidence>
<keyword evidence="6 9" id="KW-0413">Isomerase</keyword>
<keyword evidence="12" id="KW-1185">Reference proteome</keyword>
<dbReference type="GO" id="GO:0050577">
    <property type="term" value="F:GDP-L-fucose synthase activity"/>
    <property type="evidence" value="ECO:0007669"/>
    <property type="project" value="UniProtKB-UniRule"/>
</dbReference>
<evidence type="ECO:0000256" key="6">
    <source>
        <dbReference type="ARBA" id="ARBA00023235"/>
    </source>
</evidence>
<dbReference type="FunFam" id="3.40.50.720:FF:000101">
    <property type="entry name" value="GDP-L-fucose synthase"/>
    <property type="match status" value="1"/>
</dbReference>
<feature type="binding site" evidence="9">
    <location>
        <position position="285"/>
    </location>
    <ligand>
        <name>substrate</name>
    </ligand>
</feature>
<dbReference type="CDD" id="cd05239">
    <property type="entry name" value="GDP_FS_SDR_e"/>
    <property type="match status" value="1"/>
</dbReference>
<evidence type="ECO:0000259" key="10">
    <source>
        <dbReference type="Pfam" id="PF01370"/>
    </source>
</evidence>
<feature type="binding site" evidence="9">
    <location>
        <position position="216"/>
    </location>
    <ligand>
        <name>substrate</name>
    </ligand>
</feature>